<dbReference type="OrthoDB" id="9813892at2"/>
<dbReference type="AlphaFoldDB" id="A0A346Y2X2"/>
<evidence type="ECO:0000313" key="3">
    <source>
        <dbReference type="Proteomes" id="UP000264006"/>
    </source>
</evidence>
<dbReference type="EMBL" id="CP031165">
    <property type="protein sequence ID" value="AXV08819.1"/>
    <property type="molecule type" value="Genomic_DNA"/>
</dbReference>
<sequence length="525" mass="54623">MNTTRASVSALLVLGLLLSLLVATQSVSADPVDPACESYDSAANASSACDVTGRWTQIGHNNFEPTMGVTPEGGLYMATTPGRGVAVGWRAGVAKAESLDSAFTSGGWTDVQPTIAGYSNPPETNDPYAYVDPSTGRIFSFHMSPILLCSILSFSDDGGETWTTPPVGCGPSGAWDHQTMVAAPPTPGTVMLGDYPNVLIQCVNSVYAEMCARSLDGGLTWGAGYPAYPNPSLTGAGTQTGHLAAGSDGTIYLPSPNGGNQASIYVSDDSGLTWTEREITDMDIPFSDPAIDLDAAGVLHVTWIDTDNHLWYSLSTDKAVTFTDPVRVTSTGVHAELPALVAGDAGRVAIAFAGTRDLPNGYDTDVAAKDVSWGAYIAVTDTAIPGQAPTFDIVNTTGDDPIQRGTSCNSRCLFLVDFIDVVVAPDGTPVAAFSDGCDNAACIAGTASNNVTDRGKGMIAVADFDLCEETCHQFTPAEGGQSPLLGAVLPAAEHIGFEARDVLGDARYEALLQTHLDELGFTPAE</sequence>
<proteinExistence type="predicted"/>
<evidence type="ECO:0000313" key="2">
    <source>
        <dbReference type="EMBL" id="AXV08819.1"/>
    </source>
</evidence>
<keyword evidence="1" id="KW-0732">Signal</keyword>
<protein>
    <submittedName>
        <fullName evidence="2">Hemagglutinin protein</fullName>
    </submittedName>
</protein>
<evidence type="ECO:0000256" key="1">
    <source>
        <dbReference type="SAM" id="SignalP"/>
    </source>
</evidence>
<feature type="chain" id="PRO_5016641297" evidence="1">
    <location>
        <begin position="30"/>
        <end position="525"/>
    </location>
</feature>
<keyword evidence="3" id="KW-1185">Reference proteome</keyword>
<reference evidence="2 3" key="1">
    <citation type="submission" date="2018-09" db="EMBL/GenBank/DDBJ databases">
        <title>Complete genome sequence of Euzebya sp. DY32-46 isolated from seawater of Pacific Ocean.</title>
        <authorList>
            <person name="Xu L."/>
            <person name="Wu Y.-H."/>
            <person name="Xu X.-W."/>
        </authorList>
    </citation>
    <scope>NUCLEOTIDE SEQUENCE [LARGE SCALE GENOMIC DNA]</scope>
    <source>
        <strain evidence="2 3">DY32-46</strain>
    </source>
</reference>
<organism evidence="2 3">
    <name type="scientific">Euzebya pacifica</name>
    <dbReference type="NCBI Taxonomy" id="1608957"/>
    <lineage>
        <taxon>Bacteria</taxon>
        <taxon>Bacillati</taxon>
        <taxon>Actinomycetota</taxon>
        <taxon>Nitriliruptoria</taxon>
        <taxon>Euzebyales</taxon>
    </lineage>
</organism>
<dbReference type="SUPFAM" id="SSF50939">
    <property type="entry name" value="Sialidases"/>
    <property type="match status" value="1"/>
</dbReference>
<dbReference type="Gene3D" id="2.120.10.10">
    <property type="match status" value="1"/>
</dbReference>
<gene>
    <name evidence="2" type="ORF">DVS28_a4152</name>
</gene>
<dbReference type="KEGG" id="euz:DVS28_a4152"/>
<accession>A0A346Y2X2</accession>
<dbReference type="Proteomes" id="UP000264006">
    <property type="component" value="Chromosome"/>
</dbReference>
<dbReference type="CDD" id="cd15482">
    <property type="entry name" value="Sialidase_non-viral"/>
    <property type="match status" value="1"/>
</dbReference>
<dbReference type="RefSeq" id="WP_114593109.1">
    <property type="nucleotide sequence ID" value="NZ_CP031165.1"/>
</dbReference>
<name>A0A346Y2X2_9ACTN</name>
<feature type="signal peptide" evidence="1">
    <location>
        <begin position="1"/>
        <end position="29"/>
    </location>
</feature>
<dbReference type="InterPro" id="IPR036278">
    <property type="entry name" value="Sialidase_sf"/>
</dbReference>